<sequence length="413" mass="45278">MSLIRPFAGLRPTAKFADAVIAPPYDVLNSSEARAQTVGKPWSFLHVSKAEIDLPEDTDPFDASVYTKSAENFNRMLAEHVLVQGEAPCYYVYRLKMGKHVQTGIAAVASVDAYDAGRIKKHEFTRPVKEDDRVRQIDALSAQTGPVFLVYRANAVVDAILVEVAANSPDMDVTADSGVQHTLWVIRDSDQITAITSAFEAMDALYVADGHHRSAAASRVAAARKASNPAHTGNEAYNYFLSVIFPHDQMYILDYNRVVRDLNGLDANSLIARIGESFDVEMADEPVHPECAASFGMYLDGSWYALTIREELVPQDDPVARLDVSLLAANLIEPLLGISDPRRDPRIDFVGGIRGLSELEKRVDSGEMAVAFSMFPTSMDDLMAVADSGEVMPPKSTWFEPKLADGVVSHLLD</sequence>
<dbReference type="KEGG" id="maes:Ga0123461_1957"/>
<dbReference type="AlphaFoldDB" id="A0A2K8KZJ2"/>
<dbReference type="OrthoDB" id="9781616at2"/>
<keyword evidence="2" id="KW-1185">Reference proteome</keyword>
<dbReference type="Pfam" id="PF06245">
    <property type="entry name" value="DUF1015"/>
    <property type="match status" value="1"/>
</dbReference>
<dbReference type="PANTHER" id="PTHR36454:SF1">
    <property type="entry name" value="DUF1015 DOMAIN-CONTAINING PROTEIN"/>
    <property type="match status" value="1"/>
</dbReference>
<reference evidence="1 2" key="1">
    <citation type="submission" date="2016-12" db="EMBL/GenBank/DDBJ databases">
        <title>Isolation and genomic insights into novel planktonic Zetaproteobacteria from stratified waters of the Chesapeake Bay.</title>
        <authorList>
            <person name="McAllister S.M."/>
            <person name="Kato S."/>
            <person name="Chan C.S."/>
            <person name="Chiu B.K."/>
            <person name="Field E.K."/>
        </authorList>
    </citation>
    <scope>NUCLEOTIDE SEQUENCE [LARGE SCALE GENOMIC DNA]</scope>
    <source>
        <strain evidence="1 2">CP-5</strain>
    </source>
</reference>
<gene>
    <name evidence="1" type="ORF">Ga0123461_1957</name>
</gene>
<organism evidence="1 2">
    <name type="scientific">Mariprofundus aestuarium</name>
    <dbReference type="NCBI Taxonomy" id="1921086"/>
    <lineage>
        <taxon>Bacteria</taxon>
        <taxon>Pseudomonadati</taxon>
        <taxon>Pseudomonadota</taxon>
        <taxon>Candidatius Mariprofundia</taxon>
        <taxon>Mariprofundales</taxon>
        <taxon>Mariprofundaceae</taxon>
        <taxon>Mariprofundus</taxon>
    </lineage>
</organism>
<dbReference type="PIRSF" id="PIRSF033563">
    <property type="entry name" value="UCP033563"/>
    <property type="match status" value="1"/>
</dbReference>
<evidence type="ECO:0000313" key="1">
    <source>
        <dbReference type="EMBL" id="ATX80363.1"/>
    </source>
</evidence>
<dbReference type="RefSeq" id="WP_100278137.1">
    <property type="nucleotide sequence ID" value="NZ_CP018799.1"/>
</dbReference>
<evidence type="ECO:0000313" key="2">
    <source>
        <dbReference type="Proteomes" id="UP000231701"/>
    </source>
</evidence>
<dbReference type="EMBL" id="CP018799">
    <property type="protein sequence ID" value="ATX80363.1"/>
    <property type="molecule type" value="Genomic_DNA"/>
</dbReference>
<accession>A0A2K8KZJ2</accession>
<protein>
    <submittedName>
        <fullName evidence="1">Uncharacterized conserved protein, DUF1015 family</fullName>
    </submittedName>
</protein>
<proteinExistence type="predicted"/>
<dbReference type="Proteomes" id="UP000231701">
    <property type="component" value="Chromosome"/>
</dbReference>
<dbReference type="InterPro" id="IPR008323">
    <property type="entry name" value="UCP033563"/>
</dbReference>
<name>A0A2K8KZJ2_MARES</name>
<dbReference type="PANTHER" id="PTHR36454">
    <property type="entry name" value="LMO2823 PROTEIN"/>
    <property type="match status" value="1"/>
</dbReference>